<keyword evidence="7" id="KW-1015">Disulfide bond</keyword>
<feature type="domain" description="Peptidase A1" evidence="11">
    <location>
        <begin position="60"/>
        <end position="400"/>
    </location>
</feature>
<dbReference type="AlphaFoldDB" id="A0A2J6RPA3"/>
<evidence type="ECO:0000256" key="6">
    <source>
        <dbReference type="PIRSR" id="PIRSR601461-1"/>
    </source>
</evidence>
<evidence type="ECO:0000256" key="8">
    <source>
        <dbReference type="RuleBase" id="RU000454"/>
    </source>
</evidence>
<dbReference type="Pfam" id="PF00026">
    <property type="entry name" value="Asp"/>
    <property type="match status" value="1"/>
</dbReference>
<evidence type="ECO:0000313" key="13">
    <source>
        <dbReference type="Proteomes" id="UP000235786"/>
    </source>
</evidence>
<evidence type="ECO:0000256" key="4">
    <source>
        <dbReference type="ARBA" id="ARBA00022750"/>
    </source>
</evidence>
<keyword evidence="9" id="KW-0472">Membrane</keyword>
<evidence type="ECO:0000256" key="5">
    <source>
        <dbReference type="ARBA" id="ARBA00022801"/>
    </source>
</evidence>
<name>A0A2J6RPA3_HYAVF</name>
<dbReference type="CDD" id="cd05474">
    <property type="entry name" value="SAP_like"/>
    <property type="match status" value="1"/>
</dbReference>
<feature type="chain" id="PRO_5014370076" evidence="10">
    <location>
        <begin position="20"/>
        <end position="532"/>
    </location>
</feature>
<evidence type="ECO:0000256" key="7">
    <source>
        <dbReference type="PIRSR" id="PIRSR601461-2"/>
    </source>
</evidence>
<proteinExistence type="inferred from homology"/>
<keyword evidence="4 8" id="KW-0064">Aspartyl protease</keyword>
<evidence type="ECO:0000256" key="10">
    <source>
        <dbReference type="SAM" id="SignalP"/>
    </source>
</evidence>
<keyword evidence="9" id="KW-0812">Transmembrane</keyword>
<dbReference type="OrthoDB" id="771136at2759"/>
<dbReference type="InterPro" id="IPR033121">
    <property type="entry name" value="PEPTIDASE_A1"/>
</dbReference>
<organism evidence="12 13">
    <name type="scientific">Hyaloscypha variabilis (strain UAMH 11265 / GT02V1 / F)</name>
    <name type="common">Meliniomyces variabilis</name>
    <dbReference type="NCBI Taxonomy" id="1149755"/>
    <lineage>
        <taxon>Eukaryota</taxon>
        <taxon>Fungi</taxon>
        <taxon>Dikarya</taxon>
        <taxon>Ascomycota</taxon>
        <taxon>Pezizomycotina</taxon>
        <taxon>Leotiomycetes</taxon>
        <taxon>Helotiales</taxon>
        <taxon>Hyaloscyphaceae</taxon>
        <taxon>Hyaloscypha</taxon>
        <taxon>Hyaloscypha variabilis</taxon>
    </lineage>
</organism>
<dbReference type="Gene3D" id="2.40.70.10">
    <property type="entry name" value="Acid Proteases"/>
    <property type="match status" value="2"/>
</dbReference>
<dbReference type="GO" id="GO:0004190">
    <property type="term" value="F:aspartic-type endopeptidase activity"/>
    <property type="evidence" value="ECO:0007669"/>
    <property type="project" value="UniProtKB-KW"/>
</dbReference>
<dbReference type="PANTHER" id="PTHR47966">
    <property type="entry name" value="BETA-SITE APP-CLEAVING ENZYME, ISOFORM A-RELATED"/>
    <property type="match status" value="1"/>
</dbReference>
<dbReference type="PROSITE" id="PS00141">
    <property type="entry name" value="ASP_PROTEASE"/>
    <property type="match status" value="1"/>
</dbReference>
<feature type="active site" evidence="6">
    <location>
        <position position="78"/>
    </location>
</feature>
<dbReference type="Proteomes" id="UP000235786">
    <property type="component" value="Unassembled WGS sequence"/>
</dbReference>
<evidence type="ECO:0000313" key="12">
    <source>
        <dbReference type="EMBL" id="PMD40332.1"/>
    </source>
</evidence>
<evidence type="ECO:0000256" key="1">
    <source>
        <dbReference type="ARBA" id="ARBA00007447"/>
    </source>
</evidence>
<keyword evidence="5 8" id="KW-0378">Hydrolase</keyword>
<gene>
    <name evidence="12" type="ORF">L207DRAFT_633377</name>
</gene>
<comment type="similarity">
    <text evidence="1 8">Belongs to the peptidase A1 family.</text>
</comment>
<dbReference type="InterPro" id="IPR001969">
    <property type="entry name" value="Aspartic_peptidase_AS"/>
</dbReference>
<sequence>MHLASSLVAGLSVLSFAVATGTVQLEFKRNEELARRSIQKRQSNSNGISTTLQLFNTKLYFIEVAIGTPPQTVKLQLDTGSSEVFALAPNVTGIDGGSFDPTKSSTFDDILPGNFSSVYADGSGVTGDYFTDQFSVADVTVNNLRMGIGYTGKNITNGIMGVSYELGEENSVKYPTVIEELASQNLIASTAYSVWLNDLEAASGSILFGGIDTSKYNGSLANIAVYRSQFSGLFDTFGVQLSSLSVTSPSGTTDIEFDPINVILDTGTTSTVLPDEIVSQLYSITGAIWNSEFQLAAVLCSARSIEGSFTFGFAGPNGPSISIPISQFIIPIANANGTDLPASLTLNFFPHASPTDTLCKVDAMPRSILGQGPVGYLLGDSFLRSAYVVFDLANNRIGIAPTVFNSSAPANVVPFASSGAPIPSASTVSEPSLTYSLTGTAAETSQTTFTQTAVFFSGSAGQAFASAVAAGEAGDIATTVSGPGTGTGGTASPTSSGKSSAAAVVRPFALNYLFIAEVLTGLFAMGFAVVLL</sequence>
<keyword evidence="3 10" id="KW-0732">Signal</keyword>
<reference evidence="12 13" key="1">
    <citation type="submission" date="2016-04" db="EMBL/GenBank/DDBJ databases">
        <title>A degradative enzymes factory behind the ericoid mycorrhizal symbiosis.</title>
        <authorList>
            <consortium name="DOE Joint Genome Institute"/>
            <person name="Martino E."/>
            <person name="Morin E."/>
            <person name="Grelet G."/>
            <person name="Kuo A."/>
            <person name="Kohler A."/>
            <person name="Daghino S."/>
            <person name="Barry K."/>
            <person name="Choi C."/>
            <person name="Cichocki N."/>
            <person name="Clum A."/>
            <person name="Copeland A."/>
            <person name="Hainaut M."/>
            <person name="Haridas S."/>
            <person name="Labutti K."/>
            <person name="Lindquist E."/>
            <person name="Lipzen A."/>
            <person name="Khouja H.-R."/>
            <person name="Murat C."/>
            <person name="Ohm R."/>
            <person name="Olson A."/>
            <person name="Spatafora J."/>
            <person name="Veneault-Fourrey C."/>
            <person name="Henrissat B."/>
            <person name="Grigoriev I."/>
            <person name="Martin F."/>
            <person name="Perotto S."/>
        </authorList>
    </citation>
    <scope>NUCLEOTIDE SEQUENCE [LARGE SCALE GENOMIC DNA]</scope>
    <source>
        <strain evidence="12 13">F</strain>
    </source>
</reference>
<evidence type="ECO:0000256" key="2">
    <source>
        <dbReference type="ARBA" id="ARBA00022670"/>
    </source>
</evidence>
<keyword evidence="13" id="KW-1185">Reference proteome</keyword>
<dbReference type="SUPFAM" id="SSF50630">
    <property type="entry name" value="Acid proteases"/>
    <property type="match status" value="1"/>
</dbReference>
<protein>
    <submittedName>
        <fullName evidence="12">Acid protease</fullName>
    </submittedName>
</protein>
<keyword evidence="2 8" id="KW-0645">Protease</keyword>
<evidence type="ECO:0000259" key="11">
    <source>
        <dbReference type="PROSITE" id="PS51767"/>
    </source>
</evidence>
<dbReference type="PROSITE" id="PS51767">
    <property type="entry name" value="PEPTIDASE_A1"/>
    <property type="match status" value="1"/>
</dbReference>
<dbReference type="PANTHER" id="PTHR47966:SF65">
    <property type="entry name" value="ASPARTIC-TYPE ENDOPEPTIDASE"/>
    <property type="match status" value="1"/>
</dbReference>
<dbReference type="STRING" id="1149755.A0A2J6RPA3"/>
<dbReference type="InterPro" id="IPR033876">
    <property type="entry name" value="SAP-like"/>
</dbReference>
<dbReference type="GO" id="GO:0006508">
    <property type="term" value="P:proteolysis"/>
    <property type="evidence" value="ECO:0007669"/>
    <property type="project" value="UniProtKB-KW"/>
</dbReference>
<dbReference type="InterPro" id="IPR001461">
    <property type="entry name" value="Aspartic_peptidase_A1"/>
</dbReference>
<keyword evidence="9" id="KW-1133">Transmembrane helix</keyword>
<dbReference type="InterPro" id="IPR021109">
    <property type="entry name" value="Peptidase_aspartic_dom_sf"/>
</dbReference>
<dbReference type="PRINTS" id="PR00792">
    <property type="entry name" value="PEPSIN"/>
</dbReference>
<feature type="disulfide bond" evidence="7">
    <location>
        <begin position="300"/>
        <end position="359"/>
    </location>
</feature>
<evidence type="ECO:0000256" key="9">
    <source>
        <dbReference type="SAM" id="Phobius"/>
    </source>
</evidence>
<feature type="signal peptide" evidence="10">
    <location>
        <begin position="1"/>
        <end position="19"/>
    </location>
</feature>
<evidence type="ECO:0000256" key="3">
    <source>
        <dbReference type="ARBA" id="ARBA00022729"/>
    </source>
</evidence>
<feature type="transmembrane region" description="Helical" evidence="9">
    <location>
        <begin position="509"/>
        <end position="531"/>
    </location>
</feature>
<accession>A0A2J6RPA3</accession>
<feature type="active site" evidence="6">
    <location>
        <position position="265"/>
    </location>
</feature>
<dbReference type="EMBL" id="KZ613945">
    <property type="protein sequence ID" value="PMD40332.1"/>
    <property type="molecule type" value="Genomic_DNA"/>
</dbReference>